<keyword evidence="2" id="KW-1185">Reference proteome</keyword>
<protein>
    <submittedName>
        <fullName evidence="1">Uncharacterized protein</fullName>
    </submittedName>
</protein>
<name>A0ABQ0G7Q9_9PEZI</name>
<dbReference type="EMBL" id="BAAFSV010000002">
    <property type="protein sequence ID" value="GAB1313789.1"/>
    <property type="molecule type" value="Genomic_DNA"/>
</dbReference>
<accession>A0ABQ0G7Q9</accession>
<organism evidence="1 2">
    <name type="scientific">Madurella fahalii</name>
    <dbReference type="NCBI Taxonomy" id="1157608"/>
    <lineage>
        <taxon>Eukaryota</taxon>
        <taxon>Fungi</taxon>
        <taxon>Dikarya</taxon>
        <taxon>Ascomycota</taxon>
        <taxon>Pezizomycotina</taxon>
        <taxon>Sordariomycetes</taxon>
        <taxon>Sordariomycetidae</taxon>
        <taxon>Sordariales</taxon>
        <taxon>Sordariales incertae sedis</taxon>
        <taxon>Madurella</taxon>
    </lineage>
</organism>
<proteinExistence type="predicted"/>
<evidence type="ECO:0000313" key="2">
    <source>
        <dbReference type="Proteomes" id="UP001628179"/>
    </source>
</evidence>
<gene>
    <name evidence="1" type="ORF">MFIFM68171_03999</name>
</gene>
<evidence type="ECO:0000313" key="1">
    <source>
        <dbReference type="EMBL" id="GAB1313789.1"/>
    </source>
</evidence>
<reference evidence="1 2" key="1">
    <citation type="submission" date="2024-09" db="EMBL/GenBank/DDBJ databases">
        <title>Itraconazole resistance in Madurella fahalii resulting from another homologue of gene encoding cytochrome P450 14-alpha sterol demethylase (CYP51).</title>
        <authorList>
            <person name="Yoshioka I."/>
            <person name="Fahal A.H."/>
            <person name="Kaneko S."/>
            <person name="Yaguchi T."/>
        </authorList>
    </citation>
    <scope>NUCLEOTIDE SEQUENCE [LARGE SCALE GENOMIC DNA]</scope>
    <source>
        <strain evidence="1 2">IFM 68171</strain>
    </source>
</reference>
<dbReference type="RefSeq" id="XP_070915520.1">
    <property type="nucleotide sequence ID" value="XM_071059419.1"/>
</dbReference>
<comment type="caution">
    <text evidence="1">The sequence shown here is derived from an EMBL/GenBank/DDBJ whole genome shotgun (WGS) entry which is preliminary data.</text>
</comment>
<dbReference type="Proteomes" id="UP001628179">
    <property type="component" value="Unassembled WGS sequence"/>
</dbReference>
<sequence>MDTTTHIPTPVSYSGCAFTDSKAAGFPTPSAIFPGTAASADAHDGDVYPGSLPSQAGHVSASAFSSKLGAWYFPAIGHTVYTLHHAVIALLAAGIGSPSVQLSGTAPESSIQTLQTRRHNHKLPNWPEAW</sequence>
<dbReference type="GeneID" id="98174742"/>